<dbReference type="Proteomes" id="UP000249165">
    <property type="component" value="Unassembled WGS sequence"/>
</dbReference>
<evidence type="ECO:0000313" key="3">
    <source>
        <dbReference type="Proteomes" id="UP000249165"/>
    </source>
</evidence>
<keyword evidence="1" id="KW-0472">Membrane</keyword>
<dbReference type="OrthoDB" id="8601734at2"/>
<keyword evidence="1" id="KW-1133">Transmembrane helix</keyword>
<protein>
    <submittedName>
        <fullName evidence="2">Uncharacterized protein</fullName>
    </submittedName>
</protein>
<keyword evidence="3" id="KW-1185">Reference proteome</keyword>
<dbReference type="AlphaFoldDB" id="A0A327XSG2"/>
<evidence type="ECO:0000256" key="1">
    <source>
        <dbReference type="SAM" id="Phobius"/>
    </source>
</evidence>
<proteinExistence type="predicted"/>
<comment type="caution">
    <text evidence="2">The sequence shown here is derived from an EMBL/GenBank/DDBJ whole genome shotgun (WGS) entry which is preliminary data.</text>
</comment>
<name>A0A327XSG2_9RHOB</name>
<sequence length="167" mass="18051">MLWELIAVFVAGFAGAGIMLALVKATGNRLPRWLVPVAAGAAMLAASIASEYGWYDRTEAALPDGFAAVTANESRAFWRPWTYVVPMVDRFIAVDLDHPAANAQTEGLYMVRAAFYGRWRPTSEAQIMVDCTRGRTAIPSGDAGTPVWRTDPQDPILAAVCTQEGMG</sequence>
<keyword evidence="1" id="KW-0812">Transmembrane</keyword>
<feature type="transmembrane region" description="Helical" evidence="1">
    <location>
        <begin position="33"/>
        <end position="55"/>
    </location>
</feature>
<feature type="transmembrane region" description="Helical" evidence="1">
    <location>
        <begin position="6"/>
        <end position="26"/>
    </location>
</feature>
<dbReference type="RefSeq" id="WP_009504519.1">
    <property type="nucleotide sequence ID" value="NZ_LIGL01000048.1"/>
</dbReference>
<organism evidence="2 3">
    <name type="scientific">Salipiger aestuarii</name>
    <dbReference type="NCBI Taxonomy" id="568098"/>
    <lineage>
        <taxon>Bacteria</taxon>
        <taxon>Pseudomonadati</taxon>
        <taxon>Pseudomonadota</taxon>
        <taxon>Alphaproteobacteria</taxon>
        <taxon>Rhodobacterales</taxon>
        <taxon>Roseobacteraceae</taxon>
        <taxon>Salipiger</taxon>
    </lineage>
</organism>
<gene>
    <name evidence="2" type="ORF">ATI53_104831</name>
</gene>
<reference evidence="2 3" key="1">
    <citation type="submission" date="2018-06" db="EMBL/GenBank/DDBJ databases">
        <title>Genomic Encyclopedia of Archaeal and Bacterial Type Strains, Phase II (KMG-II): from individual species to whole genera.</title>
        <authorList>
            <person name="Goeker M."/>
        </authorList>
    </citation>
    <scope>NUCLEOTIDE SEQUENCE [LARGE SCALE GENOMIC DNA]</scope>
    <source>
        <strain evidence="2 3">DSM 22011</strain>
    </source>
</reference>
<dbReference type="EMBL" id="QLMG01000048">
    <property type="protein sequence ID" value="RAK11660.1"/>
    <property type="molecule type" value="Genomic_DNA"/>
</dbReference>
<accession>A0A327XSG2</accession>
<evidence type="ECO:0000313" key="2">
    <source>
        <dbReference type="EMBL" id="RAK11660.1"/>
    </source>
</evidence>